<evidence type="ECO:0000256" key="2">
    <source>
        <dbReference type="ARBA" id="ARBA00022723"/>
    </source>
</evidence>
<evidence type="ECO:0000256" key="4">
    <source>
        <dbReference type="ARBA" id="ARBA00022837"/>
    </source>
</evidence>
<dbReference type="SUPFAM" id="SSF53649">
    <property type="entry name" value="Alkaline phosphatase-like"/>
    <property type="match status" value="1"/>
</dbReference>
<accession>A0ABP9PHM2</accession>
<evidence type="ECO:0000256" key="3">
    <source>
        <dbReference type="ARBA" id="ARBA00022801"/>
    </source>
</evidence>
<evidence type="ECO:0000256" key="1">
    <source>
        <dbReference type="ARBA" id="ARBA00008779"/>
    </source>
</evidence>
<comment type="similarity">
    <text evidence="1">Belongs to the sulfatase family.</text>
</comment>
<reference evidence="8" key="1">
    <citation type="journal article" date="2019" name="Int. J. Syst. Evol. Microbiol.">
        <title>The Global Catalogue of Microorganisms (GCM) 10K type strain sequencing project: providing services to taxonomists for standard genome sequencing and annotation.</title>
        <authorList>
            <consortium name="The Broad Institute Genomics Platform"/>
            <consortium name="The Broad Institute Genome Sequencing Center for Infectious Disease"/>
            <person name="Wu L."/>
            <person name="Ma J."/>
        </authorList>
    </citation>
    <scope>NUCLEOTIDE SEQUENCE [LARGE SCALE GENOMIC DNA]</scope>
    <source>
        <strain evidence="8">JCM 18053</strain>
    </source>
</reference>
<organism evidence="7 8">
    <name type="scientific">Prosthecobacter algae</name>
    <dbReference type="NCBI Taxonomy" id="1144682"/>
    <lineage>
        <taxon>Bacteria</taxon>
        <taxon>Pseudomonadati</taxon>
        <taxon>Verrucomicrobiota</taxon>
        <taxon>Verrucomicrobiia</taxon>
        <taxon>Verrucomicrobiales</taxon>
        <taxon>Verrucomicrobiaceae</taxon>
        <taxon>Prosthecobacter</taxon>
    </lineage>
</organism>
<evidence type="ECO:0000259" key="6">
    <source>
        <dbReference type="Pfam" id="PF00884"/>
    </source>
</evidence>
<dbReference type="CDD" id="cd16026">
    <property type="entry name" value="GALNS_like"/>
    <property type="match status" value="1"/>
</dbReference>
<evidence type="ECO:0000313" key="8">
    <source>
        <dbReference type="Proteomes" id="UP001499852"/>
    </source>
</evidence>
<evidence type="ECO:0000256" key="5">
    <source>
        <dbReference type="SAM" id="MobiDB-lite"/>
    </source>
</evidence>
<keyword evidence="3" id="KW-0378">Hydrolase</keyword>
<evidence type="ECO:0000313" key="7">
    <source>
        <dbReference type="EMBL" id="GAA5145892.1"/>
    </source>
</evidence>
<dbReference type="EMBL" id="BAABIA010000008">
    <property type="protein sequence ID" value="GAA5145892.1"/>
    <property type="molecule type" value="Genomic_DNA"/>
</dbReference>
<dbReference type="InterPro" id="IPR017850">
    <property type="entry name" value="Alkaline_phosphatase_core_sf"/>
</dbReference>
<sequence>MGLRPGVKFLQALWFYVVHVRSMSLRRLFFSALVLLPCALISAAKPNLILINIDDLGYADIGPFGSSNATPHLDRIAKEGMKLTSHYAAPVCSPSRASLLTGCYPKRVLPIPHVLFPGAAVGLSGDETTIAEVLKEAGYKTACVGKWHVGDQPEFLPTAQGFDSYYGIPYSNDMGPGADGSKSNPGKPLPQPKGKAKKKAAAVNDETGIKGPTQPPLPLLENNNVIERVKAEEQFTVTQRYTDKVCDIIRQHKEGPFFIYMPHTAVHFPLYPSKEFMGKSPNGLLGDWVQEVDASVGQVLKVLRELKLDTNTLVVFTSDNGGSIPHGSNNQPLRGSKGQTYEGGIRVCTLAWWPGQVPSGSRTEEVTSHMDWLPTFAALAEAKLPTRKLDGKDLSPLLQGKKGATGHDVFHYYRGFKMEAIRAGAWKLHLDKGELYDLGQDIAEEKNVADQYPDEVKRLRALADEMKNDLGLDGPEAPGVRPLGRVANPQPLISADGTVRAGFDGVVKKLP</sequence>
<dbReference type="InterPro" id="IPR024607">
    <property type="entry name" value="Sulfatase_CS"/>
</dbReference>
<dbReference type="Gene3D" id="3.40.720.10">
    <property type="entry name" value="Alkaline Phosphatase, subunit A"/>
    <property type="match status" value="1"/>
</dbReference>
<comment type="caution">
    <text evidence="7">The sequence shown here is derived from an EMBL/GenBank/DDBJ whole genome shotgun (WGS) entry which is preliminary data.</text>
</comment>
<dbReference type="Proteomes" id="UP001499852">
    <property type="component" value="Unassembled WGS sequence"/>
</dbReference>
<feature type="domain" description="Sulfatase N-terminal" evidence="6">
    <location>
        <begin position="46"/>
        <end position="381"/>
    </location>
</feature>
<proteinExistence type="inferred from homology"/>
<keyword evidence="2" id="KW-0479">Metal-binding</keyword>
<name>A0ABP9PHM2_9BACT</name>
<dbReference type="Pfam" id="PF00884">
    <property type="entry name" value="Sulfatase"/>
    <property type="match status" value="1"/>
</dbReference>
<dbReference type="PROSITE" id="PS00523">
    <property type="entry name" value="SULFATASE_1"/>
    <property type="match status" value="1"/>
</dbReference>
<dbReference type="InterPro" id="IPR000917">
    <property type="entry name" value="Sulfatase_N"/>
</dbReference>
<keyword evidence="8" id="KW-1185">Reference proteome</keyword>
<dbReference type="PANTHER" id="PTHR42693">
    <property type="entry name" value="ARYLSULFATASE FAMILY MEMBER"/>
    <property type="match status" value="1"/>
</dbReference>
<gene>
    <name evidence="7" type="ORF">GCM10023213_38170</name>
</gene>
<keyword evidence="4" id="KW-0106">Calcium</keyword>
<dbReference type="Gene3D" id="3.30.1120.10">
    <property type="match status" value="1"/>
</dbReference>
<dbReference type="PROSITE" id="PS00149">
    <property type="entry name" value="SULFATASE_2"/>
    <property type="match status" value="1"/>
</dbReference>
<dbReference type="PANTHER" id="PTHR42693:SF53">
    <property type="entry name" value="ENDO-4-O-SULFATASE"/>
    <property type="match status" value="1"/>
</dbReference>
<protein>
    <submittedName>
        <fullName evidence="7">Sulfatase</fullName>
    </submittedName>
</protein>
<dbReference type="InterPro" id="IPR050738">
    <property type="entry name" value="Sulfatase"/>
</dbReference>
<feature type="region of interest" description="Disordered" evidence="5">
    <location>
        <begin position="176"/>
        <end position="220"/>
    </location>
</feature>